<dbReference type="AlphaFoldDB" id="A0A7W8HGJ1"/>
<protein>
    <recommendedName>
        <fullName evidence="3">PD-(D/E)XK endonuclease-like domain-containing protein</fullName>
    </recommendedName>
</protein>
<dbReference type="RefSeq" id="WP_183965967.1">
    <property type="nucleotide sequence ID" value="NZ_BAABEW010000001.1"/>
</dbReference>
<sequence length="193" mass="21523">MLTFDEQTHTYYLNGQKVPGVTSVLSPLTDFSRVPPHVLQAASDFGKAVHRACELHDLGELDHNTLDPALWSYLDAWIAFSADHSVEWEQIEQPAYNATMRYAGTPDRFGKVNGRPTVVDIKSTAQLYPAVGPQLAAYANALQQPYADRLAVQLKGDGTYVAKPYTDPADWPLFCSLLTLRNWCARHSITPKF</sequence>
<dbReference type="Proteomes" id="UP000532440">
    <property type="component" value="Unassembled WGS sequence"/>
</dbReference>
<proteinExistence type="predicted"/>
<comment type="caution">
    <text evidence="1">The sequence shown here is derived from an EMBL/GenBank/DDBJ whole genome shotgun (WGS) entry which is preliminary data.</text>
</comment>
<keyword evidence="2" id="KW-1185">Reference proteome</keyword>
<reference evidence="1 2" key="1">
    <citation type="submission" date="2020-08" db="EMBL/GenBank/DDBJ databases">
        <title>Genomic Encyclopedia of Type Strains, Phase IV (KMG-IV): sequencing the most valuable type-strain genomes for metagenomic binning, comparative biology and taxonomic classification.</title>
        <authorList>
            <person name="Goeker M."/>
        </authorList>
    </citation>
    <scope>NUCLEOTIDE SEQUENCE [LARGE SCALE GENOMIC DNA]</scope>
    <source>
        <strain evidence="1 2">DSM 29781</strain>
    </source>
</reference>
<evidence type="ECO:0000313" key="1">
    <source>
        <dbReference type="EMBL" id="MBB5271518.1"/>
    </source>
</evidence>
<gene>
    <name evidence="1" type="ORF">HNQ70_001528</name>
</gene>
<accession>A0A7W8HGJ1</accession>
<name>A0A7W8HGJ1_9BURK</name>
<dbReference type="EMBL" id="JACHGB010000003">
    <property type="protein sequence ID" value="MBB5271518.1"/>
    <property type="molecule type" value="Genomic_DNA"/>
</dbReference>
<organism evidence="1 2">
    <name type="scientific">Quisquiliibacterium transsilvanicum</name>
    <dbReference type="NCBI Taxonomy" id="1549638"/>
    <lineage>
        <taxon>Bacteria</taxon>
        <taxon>Pseudomonadati</taxon>
        <taxon>Pseudomonadota</taxon>
        <taxon>Betaproteobacteria</taxon>
        <taxon>Burkholderiales</taxon>
        <taxon>Burkholderiaceae</taxon>
        <taxon>Quisquiliibacterium</taxon>
    </lineage>
</organism>
<evidence type="ECO:0000313" key="2">
    <source>
        <dbReference type="Proteomes" id="UP000532440"/>
    </source>
</evidence>
<evidence type="ECO:0008006" key="3">
    <source>
        <dbReference type="Google" id="ProtNLM"/>
    </source>
</evidence>